<organism evidence="1 2">
    <name type="scientific">Hermetia illucens</name>
    <name type="common">Black soldier fly</name>
    <dbReference type="NCBI Taxonomy" id="343691"/>
    <lineage>
        <taxon>Eukaryota</taxon>
        <taxon>Metazoa</taxon>
        <taxon>Ecdysozoa</taxon>
        <taxon>Arthropoda</taxon>
        <taxon>Hexapoda</taxon>
        <taxon>Insecta</taxon>
        <taxon>Pterygota</taxon>
        <taxon>Neoptera</taxon>
        <taxon>Endopterygota</taxon>
        <taxon>Diptera</taxon>
        <taxon>Brachycera</taxon>
        <taxon>Stratiomyomorpha</taxon>
        <taxon>Stratiomyidae</taxon>
        <taxon>Hermetiinae</taxon>
        <taxon>Hermetia</taxon>
    </lineage>
</organism>
<name>A0A7R8URZ5_HERIL</name>
<sequence>MSTNIEPAISFHLGKVQELKVIRAEVENLERNALGFVCHLKEGKYMDLITGDDVLKCLERLNNKIRMNEERILHLNTYKLEANLSAMCSSENDSLPEVSEGNISYSVDSTTNVPGEAAMRSSYFNRSHNRQLRVFPANGTYNIPVRRTGTFSARPDRLRRNYYENKKGRARFVSQSVSNLRKIEFSE</sequence>
<dbReference type="EMBL" id="LR899011">
    <property type="protein sequence ID" value="CAD7085932.1"/>
    <property type="molecule type" value="Genomic_DNA"/>
</dbReference>
<accession>A0A7R8URZ5</accession>
<keyword evidence="2" id="KW-1185">Reference proteome</keyword>
<proteinExistence type="predicted"/>
<gene>
    <name evidence="1" type="ORF">HERILL_LOCUS8741</name>
</gene>
<dbReference type="InParanoid" id="A0A7R8URZ5"/>
<evidence type="ECO:0000313" key="2">
    <source>
        <dbReference type="Proteomes" id="UP000594454"/>
    </source>
</evidence>
<protein>
    <submittedName>
        <fullName evidence="1">Uncharacterized protein</fullName>
    </submittedName>
</protein>
<evidence type="ECO:0000313" key="1">
    <source>
        <dbReference type="EMBL" id="CAD7085932.1"/>
    </source>
</evidence>
<dbReference type="AlphaFoldDB" id="A0A7R8URZ5"/>
<reference evidence="1 2" key="1">
    <citation type="submission" date="2020-11" db="EMBL/GenBank/DDBJ databases">
        <authorList>
            <person name="Wallbank WR R."/>
            <person name="Pardo Diaz C."/>
            <person name="Kozak K."/>
            <person name="Martin S."/>
            <person name="Jiggins C."/>
            <person name="Moest M."/>
            <person name="Warren A I."/>
            <person name="Generalovic N T."/>
            <person name="Byers J.R.P. K."/>
            <person name="Montejo-Kovacevich G."/>
            <person name="Yen C E."/>
        </authorList>
    </citation>
    <scope>NUCLEOTIDE SEQUENCE [LARGE SCALE GENOMIC DNA]</scope>
</reference>
<dbReference type="Proteomes" id="UP000594454">
    <property type="component" value="Chromosome 3"/>
</dbReference>